<dbReference type="RefSeq" id="WP_220164686.1">
    <property type="nucleotide sequence ID" value="NZ_CP080507.1"/>
</dbReference>
<evidence type="ECO:0000313" key="6">
    <source>
        <dbReference type="EMBL" id="QYM80054.1"/>
    </source>
</evidence>
<keyword evidence="2 4" id="KW-0808">Transferase</keyword>
<dbReference type="PRINTS" id="PR00990">
    <property type="entry name" value="RIBOKINASE"/>
</dbReference>
<dbReference type="PROSITE" id="PS00584">
    <property type="entry name" value="PFKB_KINASES_2"/>
    <property type="match status" value="1"/>
</dbReference>
<feature type="domain" description="Carbohydrate kinase PfkB" evidence="5">
    <location>
        <begin position="59"/>
        <end position="317"/>
    </location>
</feature>
<keyword evidence="7" id="KW-1185">Reference proteome</keyword>
<organism evidence="6 7">
    <name type="scientific">Horticoccus luteus</name>
    <dbReference type="NCBI Taxonomy" id="2862869"/>
    <lineage>
        <taxon>Bacteria</taxon>
        <taxon>Pseudomonadati</taxon>
        <taxon>Verrucomicrobiota</taxon>
        <taxon>Opitutia</taxon>
        <taxon>Opitutales</taxon>
        <taxon>Opitutaceae</taxon>
        <taxon>Horticoccus</taxon>
    </lineage>
</organism>
<keyword evidence="3 4" id="KW-0418">Kinase</keyword>
<dbReference type="EMBL" id="CP080507">
    <property type="protein sequence ID" value="QYM80054.1"/>
    <property type="molecule type" value="Genomic_DNA"/>
</dbReference>
<dbReference type="PANTHER" id="PTHR43320">
    <property type="entry name" value="SUGAR KINASE"/>
    <property type="match status" value="1"/>
</dbReference>
<dbReference type="Gene3D" id="3.40.1190.20">
    <property type="match status" value="1"/>
</dbReference>
<dbReference type="GO" id="GO:0016301">
    <property type="term" value="F:kinase activity"/>
    <property type="evidence" value="ECO:0007669"/>
    <property type="project" value="UniProtKB-KW"/>
</dbReference>
<sequence>MSHSTFDLVGVGNPIMDLLAHVPESFLTQHVPGDKGGMVLVDDADLAGLVRTLDGALAIAPGGSAANTILSAAQLGLRTSYVGKVGSDPTAAQYLEFVAAAGTDSSHVKRATLPHGRCLSLVTPDGQRTMRTHLGAAMTLSPAEISPADFQGARHAHIEGYLLFNPALAEQVITSARAAGCTISIDLASFEVVKAARDWIFAQLRLGVDIVFANEDEASALFDRTDDYANFARELAAFGGIAAVKLGKDGAWLAQRDTLHRVAPVTVSRVVDTTGAGDAWAAGFLYGHLRGASLAHAGAVASILGAECVQHLGAAIPHVRWPQVRGAALPHVSA</sequence>
<proteinExistence type="inferred from homology"/>
<dbReference type="Proteomes" id="UP000825051">
    <property type="component" value="Chromosome"/>
</dbReference>
<dbReference type="InterPro" id="IPR052700">
    <property type="entry name" value="Carb_kinase_PfkB-like"/>
</dbReference>
<evidence type="ECO:0000256" key="1">
    <source>
        <dbReference type="ARBA" id="ARBA00010688"/>
    </source>
</evidence>
<reference evidence="6" key="1">
    <citation type="submission" date="2021-08" db="EMBL/GenBank/DDBJ databases">
        <title>Genome of a novel bacterium of the phylum Verrucomicrobia, Oleiharenicola sp. KSB-15.</title>
        <authorList>
            <person name="Chung J.-H."/>
            <person name="Ahn J.-H."/>
            <person name="Yoon Y."/>
            <person name="Kim D.-Y."/>
            <person name="An S.-H."/>
            <person name="Park I."/>
            <person name="Yeon J."/>
        </authorList>
    </citation>
    <scope>NUCLEOTIDE SEQUENCE</scope>
    <source>
        <strain evidence="6">KSB-15</strain>
    </source>
</reference>
<comment type="similarity">
    <text evidence="1 4">Belongs to the carbohydrate kinase PfkB family.</text>
</comment>
<dbReference type="InterPro" id="IPR002139">
    <property type="entry name" value="Ribo/fructo_kinase"/>
</dbReference>
<dbReference type="SUPFAM" id="SSF53613">
    <property type="entry name" value="Ribokinase-like"/>
    <property type="match status" value="1"/>
</dbReference>
<dbReference type="AlphaFoldDB" id="A0A8F9TVJ9"/>
<dbReference type="InterPro" id="IPR029056">
    <property type="entry name" value="Ribokinase-like"/>
</dbReference>
<evidence type="ECO:0000313" key="7">
    <source>
        <dbReference type="Proteomes" id="UP000825051"/>
    </source>
</evidence>
<protein>
    <submittedName>
        <fullName evidence="6">Adenosine kinase</fullName>
    </submittedName>
</protein>
<name>A0A8F9TVJ9_9BACT</name>
<dbReference type="PANTHER" id="PTHR43320:SF1">
    <property type="entry name" value="OS01G0105900 PROTEIN"/>
    <property type="match status" value="1"/>
</dbReference>
<dbReference type="KEGG" id="ole:K0B96_05390"/>
<gene>
    <name evidence="6" type="ORF">K0B96_05390</name>
</gene>
<evidence type="ECO:0000256" key="4">
    <source>
        <dbReference type="RuleBase" id="RU003704"/>
    </source>
</evidence>
<dbReference type="Pfam" id="PF00294">
    <property type="entry name" value="PfkB"/>
    <property type="match status" value="1"/>
</dbReference>
<dbReference type="InterPro" id="IPR011611">
    <property type="entry name" value="PfkB_dom"/>
</dbReference>
<evidence type="ECO:0000259" key="5">
    <source>
        <dbReference type="Pfam" id="PF00294"/>
    </source>
</evidence>
<dbReference type="CDD" id="cd01168">
    <property type="entry name" value="adenosine_kinase"/>
    <property type="match status" value="1"/>
</dbReference>
<dbReference type="InterPro" id="IPR002173">
    <property type="entry name" value="Carboh/pur_kinase_PfkB_CS"/>
</dbReference>
<evidence type="ECO:0000256" key="2">
    <source>
        <dbReference type="ARBA" id="ARBA00022679"/>
    </source>
</evidence>
<accession>A0A8F9TVJ9</accession>
<evidence type="ECO:0000256" key="3">
    <source>
        <dbReference type="ARBA" id="ARBA00022777"/>
    </source>
</evidence>